<reference evidence="1 2" key="1">
    <citation type="journal article" date="2019" name="Int. J. Syst. Evol. Microbiol.">
        <title>The Global Catalogue of Microorganisms (GCM) 10K type strain sequencing project: providing services to taxonomists for standard genome sequencing and annotation.</title>
        <authorList>
            <consortium name="The Broad Institute Genomics Platform"/>
            <consortium name="The Broad Institute Genome Sequencing Center for Infectious Disease"/>
            <person name="Wu L."/>
            <person name="Ma J."/>
        </authorList>
    </citation>
    <scope>NUCLEOTIDE SEQUENCE [LARGE SCALE GENOMIC DNA]</scope>
    <source>
        <strain evidence="1 2">JCM 14718</strain>
    </source>
</reference>
<keyword evidence="2" id="KW-1185">Reference proteome</keyword>
<accession>A0ABN2FSQ4</accession>
<evidence type="ECO:0000313" key="2">
    <source>
        <dbReference type="Proteomes" id="UP001500618"/>
    </source>
</evidence>
<name>A0ABN2FSQ4_9ACTN</name>
<gene>
    <name evidence="1" type="ORF">GCM10009765_03760</name>
</gene>
<sequence>MDGGEGLDELGRQWAAYLERKAAWFQDLIPQPGPTRSGRWPSRPCVAFGVAKSQAGARQEVMAMSGDGYIPRQIKKHLSTEVRATLPDDVSLDAERRMIAYTDLAELPLPPGEDEPYPLRGFRLESIAAGYRICYQCQLAMQQAQVLPASAVAPPPAGYPAIFRTPRRGMEPSW</sequence>
<dbReference type="EMBL" id="BAAANY010000001">
    <property type="protein sequence ID" value="GAA1657482.1"/>
    <property type="molecule type" value="Genomic_DNA"/>
</dbReference>
<protein>
    <submittedName>
        <fullName evidence="1">Uncharacterized protein</fullName>
    </submittedName>
</protein>
<dbReference type="RefSeq" id="WP_344306486.1">
    <property type="nucleotide sequence ID" value="NZ_BAAANY010000001.1"/>
</dbReference>
<proteinExistence type="predicted"/>
<comment type="caution">
    <text evidence="1">The sequence shown here is derived from an EMBL/GenBank/DDBJ whole genome shotgun (WGS) entry which is preliminary data.</text>
</comment>
<organism evidence="1 2">
    <name type="scientific">Fodinicola feengrottensis</name>
    <dbReference type="NCBI Taxonomy" id="435914"/>
    <lineage>
        <taxon>Bacteria</taxon>
        <taxon>Bacillati</taxon>
        <taxon>Actinomycetota</taxon>
        <taxon>Actinomycetes</taxon>
        <taxon>Mycobacteriales</taxon>
        <taxon>Fodinicola</taxon>
    </lineage>
</organism>
<dbReference type="Proteomes" id="UP001500618">
    <property type="component" value="Unassembled WGS sequence"/>
</dbReference>
<evidence type="ECO:0000313" key="1">
    <source>
        <dbReference type="EMBL" id="GAA1657482.1"/>
    </source>
</evidence>